<protein>
    <submittedName>
        <fullName evidence="3">Deoxyribonuclease RhsC</fullName>
        <ecNumber evidence="3">3.1.-.-</ecNumber>
    </submittedName>
</protein>
<dbReference type="Gene3D" id="3.90.930.1">
    <property type="match status" value="1"/>
</dbReference>
<accession>A0A5E7GPV2</accession>
<sequence length="696" mass="79530">MFVPANQLPFTSAFDSLDLTDATEPDSPGSDYRLDENGRLLSIRYPDNSQHVFVWHGPAQLVEETLPDGGRRRFTYDALGRQVSRQDEHGAITRYRWDADGRLIQTTLASGASREFSYDADGRITAERDELGHVTRYEYAADCQLISRRTNPDGTQLRYRYDTVLRLLTAIENQSGEQYRLEYTASGLIRQETGFDGRRTAYLHDPNGLLLEITEFGDDGVDLITRYQRNAAGQVLVKTLPDGNKVGYRYDDRGRLVRIDDGQAHSLELEYDRQGRLICERQGRGTLRYGYDACGQLNHLRLPDNSQIDYRHAQGGTLMAIDLNGARLTTHAFVFGREQQRQQGQLSSQYHYDEQGRLQAHAINQPARPLYMRHYCYTVNGNLASIADSRHGQRSYYYDARNRLVRVRHTRGDPAQRFVHDPADNLLMQDRQGPATFKGNRLLMHGDSHYDYDAFGNLIRERRGIGQKIVTEYHYDCQHRLIGITFPDGRSASYRYDALGRRIGKTVDGNTTEFFWQGDHLVAECSRHHYRSYLYEPGSFRPLALLDGKGPYQACAFYYQLDHLGTPQELTSCAGEIIWSAKYDAFGKIIHLSLAGVDRFDQPLRYQGQYFDTESGLHYSRHRYYSPDTGRYLTPGPLNLEGGLNPYRYAPNPTGWIDPLGVACQPWPAEKGRRNLRAMLSDVSESGSEARSKRSI</sequence>
<name>A0A5E7GPV2_PSEFL</name>
<evidence type="ECO:0000313" key="4">
    <source>
        <dbReference type="Proteomes" id="UP000385207"/>
    </source>
</evidence>
<dbReference type="AlphaFoldDB" id="A0A5E7GPV2"/>
<dbReference type="EMBL" id="CABVII010000002">
    <property type="protein sequence ID" value="VVO53801.1"/>
    <property type="molecule type" value="Genomic_DNA"/>
</dbReference>
<keyword evidence="3" id="KW-0378">Hydrolase</keyword>
<gene>
    <name evidence="3" type="primary">rhsC</name>
    <name evidence="3" type="ORF">PS862_00449</name>
</gene>
<dbReference type="NCBIfam" id="TIGR01643">
    <property type="entry name" value="YD_repeat_2x"/>
    <property type="match status" value="9"/>
</dbReference>
<dbReference type="NCBIfam" id="TIGR03696">
    <property type="entry name" value="Rhs_assc_core"/>
    <property type="match status" value="1"/>
</dbReference>
<dbReference type="EC" id="3.1.-.-" evidence="3"/>
<evidence type="ECO:0000259" key="2">
    <source>
        <dbReference type="Pfam" id="PF25023"/>
    </source>
</evidence>
<reference evidence="3 4" key="1">
    <citation type="submission" date="2019-09" db="EMBL/GenBank/DDBJ databases">
        <authorList>
            <person name="Chandra G."/>
            <person name="Truman W A."/>
        </authorList>
    </citation>
    <scope>NUCLEOTIDE SEQUENCE [LARGE SCALE GENOMIC DNA]</scope>
    <source>
        <strain evidence="3">PS862</strain>
    </source>
</reference>
<proteinExistence type="predicted"/>
<dbReference type="InterPro" id="IPR022385">
    <property type="entry name" value="Rhs_assc_core"/>
</dbReference>
<dbReference type="InterPro" id="IPR031325">
    <property type="entry name" value="RHS_repeat"/>
</dbReference>
<dbReference type="Pfam" id="PF05593">
    <property type="entry name" value="RHS_repeat"/>
    <property type="match status" value="1"/>
</dbReference>
<feature type="domain" description="Teneurin-like YD-shell" evidence="2">
    <location>
        <begin position="96"/>
        <end position="259"/>
    </location>
</feature>
<evidence type="ECO:0000313" key="3">
    <source>
        <dbReference type="EMBL" id="VVO53801.1"/>
    </source>
</evidence>
<dbReference type="PANTHER" id="PTHR32305:SF15">
    <property type="entry name" value="PROTEIN RHSA-RELATED"/>
    <property type="match status" value="1"/>
</dbReference>
<dbReference type="InterPro" id="IPR050708">
    <property type="entry name" value="T6SS_VgrG/RHS"/>
</dbReference>
<dbReference type="Pfam" id="PF25023">
    <property type="entry name" value="TEN_YD-shell"/>
    <property type="match status" value="2"/>
</dbReference>
<keyword evidence="1" id="KW-0677">Repeat</keyword>
<dbReference type="InterPro" id="IPR006530">
    <property type="entry name" value="YD"/>
</dbReference>
<dbReference type="Proteomes" id="UP000385207">
    <property type="component" value="Unassembled WGS sequence"/>
</dbReference>
<dbReference type="OrthoDB" id="9816400at2"/>
<evidence type="ECO:0000256" key="1">
    <source>
        <dbReference type="ARBA" id="ARBA00022737"/>
    </source>
</evidence>
<feature type="domain" description="Teneurin-like YD-shell" evidence="2">
    <location>
        <begin position="341"/>
        <end position="635"/>
    </location>
</feature>
<organism evidence="3 4">
    <name type="scientific">Pseudomonas fluorescens</name>
    <dbReference type="NCBI Taxonomy" id="294"/>
    <lineage>
        <taxon>Bacteria</taxon>
        <taxon>Pseudomonadati</taxon>
        <taxon>Pseudomonadota</taxon>
        <taxon>Gammaproteobacteria</taxon>
        <taxon>Pseudomonadales</taxon>
        <taxon>Pseudomonadaceae</taxon>
        <taxon>Pseudomonas</taxon>
    </lineage>
</organism>
<dbReference type="Gene3D" id="2.180.10.10">
    <property type="entry name" value="RHS repeat-associated core"/>
    <property type="match status" value="2"/>
</dbReference>
<dbReference type="PANTHER" id="PTHR32305">
    <property type="match status" value="1"/>
</dbReference>
<dbReference type="GO" id="GO:0016787">
    <property type="term" value="F:hydrolase activity"/>
    <property type="evidence" value="ECO:0007669"/>
    <property type="project" value="UniProtKB-KW"/>
</dbReference>
<dbReference type="InterPro" id="IPR056823">
    <property type="entry name" value="TEN-like_YD-shell"/>
</dbReference>